<evidence type="ECO:0000256" key="7">
    <source>
        <dbReference type="ARBA" id="ARBA00022840"/>
    </source>
</evidence>
<dbReference type="AlphaFoldDB" id="A0A4U7JFT6"/>
<dbReference type="PIRSF" id="PIRSF000729">
    <property type="entry name" value="GK"/>
    <property type="match status" value="1"/>
</dbReference>
<evidence type="ECO:0000259" key="9">
    <source>
        <dbReference type="Pfam" id="PF00696"/>
    </source>
</evidence>
<evidence type="ECO:0000256" key="1">
    <source>
        <dbReference type="ARBA" id="ARBA00022490"/>
    </source>
</evidence>
<keyword evidence="1 8" id="KW-0963">Cytoplasm</keyword>
<dbReference type="GO" id="GO:0005524">
    <property type="term" value="F:ATP binding"/>
    <property type="evidence" value="ECO:0007669"/>
    <property type="project" value="UniProtKB-KW"/>
</dbReference>
<comment type="catalytic activity">
    <reaction evidence="8">
        <text>L-glutamate + ATP = L-glutamyl 5-phosphate + ADP</text>
        <dbReference type="Rhea" id="RHEA:14877"/>
        <dbReference type="ChEBI" id="CHEBI:29985"/>
        <dbReference type="ChEBI" id="CHEBI:30616"/>
        <dbReference type="ChEBI" id="CHEBI:58274"/>
        <dbReference type="ChEBI" id="CHEBI:456216"/>
        <dbReference type="EC" id="2.7.2.11"/>
    </reaction>
</comment>
<keyword evidence="2 8" id="KW-0028">Amino-acid biosynthesis</keyword>
<dbReference type="Pfam" id="PF00696">
    <property type="entry name" value="AA_kinase"/>
    <property type="match status" value="1"/>
</dbReference>
<proteinExistence type="inferred from homology"/>
<reference evidence="10 11" key="1">
    <citation type="submission" date="2020-09" db="EMBL/GenBank/DDBJ databases">
        <title>Characterization and genome sequencing of Ruminiclostridium sp. nov. MA18.</title>
        <authorList>
            <person name="Rettenmaier R."/>
            <person name="Kowollik M.-L."/>
            <person name="Liebl W."/>
            <person name="Zverlov V."/>
        </authorList>
    </citation>
    <scope>NUCLEOTIDE SEQUENCE [LARGE SCALE GENOMIC DNA]</scope>
    <source>
        <strain evidence="10 11">MA18</strain>
    </source>
</reference>
<feature type="binding site" evidence="8">
    <location>
        <position position="162"/>
    </location>
    <ligand>
        <name>substrate</name>
    </ligand>
</feature>
<dbReference type="GO" id="GO:0055129">
    <property type="term" value="P:L-proline biosynthetic process"/>
    <property type="evidence" value="ECO:0007669"/>
    <property type="project" value="UniProtKB-UniRule"/>
</dbReference>
<comment type="pathway">
    <text evidence="8">Amino-acid biosynthesis; L-proline biosynthesis; L-glutamate 5-semialdehyde from L-glutamate: step 1/2.</text>
</comment>
<dbReference type="InterPro" id="IPR001048">
    <property type="entry name" value="Asp/Glu/Uridylate_kinase"/>
</dbReference>
<evidence type="ECO:0000313" key="10">
    <source>
        <dbReference type="EMBL" id="QNU66567.1"/>
    </source>
</evidence>
<organism evidence="10 11">
    <name type="scientific">Ruminiclostridium herbifermentans</name>
    <dbReference type="NCBI Taxonomy" id="2488810"/>
    <lineage>
        <taxon>Bacteria</taxon>
        <taxon>Bacillati</taxon>
        <taxon>Bacillota</taxon>
        <taxon>Clostridia</taxon>
        <taxon>Eubacteriales</taxon>
        <taxon>Oscillospiraceae</taxon>
        <taxon>Ruminiclostridium</taxon>
    </lineage>
</organism>
<dbReference type="InterPro" id="IPR036393">
    <property type="entry name" value="AceGlu_kinase-like_sf"/>
</dbReference>
<dbReference type="EMBL" id="CP061336">
    <property type="protein sequence ID" value="QNU66567.1"/>
    <property type="molecule type" value="Genomic_DNA"/>
</dbReference>
<keyword evidence="5 8" id="KW-0547">Nucleotide-binding</keyword>
<protein>
    <recommendedName>
        <fullName evidence="8">Glutamate 5-kinase</fullName>
        <ecNumber evidence="8">2.7.2.11</ecNumber>
    </recommendedName>
    <alternativeName>
        <fullName evidence="8">Gamma-glutamyl kinase</fullName>
        <shortName evidence="8">GK</shortName>
    </alternativeName>
</protein>
<dbReference type="CDD" id="cd04242">
    <property type="entry name" value="AAK_G5K_ProB"/>
    <property type="match status" value="1"/>
</dbReference>
<evidence type="ECO:0000256" key="5">
    <source>
        <dbReference type="ARBA" id="ARBA00022741"/>
    </source>
</evidence>
<comment type="subcellular location">
    <subcellularLocation>
        <location evidence="8">Cytoplasm</location>
    </subcellularLocation>
</comment>
<keyword evidence="4 8" id="KW-0808">Transferase</keyword>
<sequence length="281" mass="30777">MDFEREHLKDSQRIVIKVGTSTLTYDTGKINFTRIDKLARIISDLSNQGKEVILVTSGAIGVGVDKLKLPERPKTIREKQAVAAVGQCELMHMYSKFFSEYGHIVAQILLTRDIMSDDHCRENVVNTFETLLKKGIIPIVNENDSVSIVELKAGQKDTFSENDTLSALVSKLIAADLLIILSDIDGFFDSDPRKNPDSKMLSIIKEITPDIELCAEGAGTKRGTGGMVTKLKAAKIATRSGVNVVLTNGSNPEVIMDIINGENLGTIFVGKAKKEDVKVKK</sequence>
<feature type="binding site" evidence="8">
    <location>
        <begin position="182"/>
        <end position="183"/>
    </location>
    <ligand>
        <name>ATP</name>
        <dbReference type="ChEBI" id="CHEBI:30616"/>
    </ligand>
</feature>
<dbReference type="NCBIfam" id="TIGR01027">
    <property type="entry name" value="proB"/>
    <property type="match status" value="1"/>
</dbReference>
<feature type="binding site" evidence="8">
    <location>
        <begin position="224"/>
        <end position="230"/>
    </location>
    <ligand>
        <name>ATP</name>
        <dbReference type="ChEBI" id="CHEBI:30616"/>
    </ligand>
</feature>
<dbReference type="OrthoDB" id="9804434at2"/>
<gene>
    <name evidence="8 10" type="primary">proB</name>
    <name evidence="10" type="ORF">EHE19_017210</name>
</gene>
<evidence type="ECO:0000256" key="3">
    <source>
        <dbReference type="ARBA" id="ARBA00022650"/>
    </source>
</evidence>
<comment type="function">
    <text evidence="8">Catalyzes the transfer of a phosphate group to glutamate to form L-glutamate 5-phosphate.</text>
</comment>
<dbReference type="GO" id="GO:0005829">
    <property type="term" value="C:cytosol"/>
    <property type="evidence" value="ECO:0007669"/>
    <property type="project" value="TreeGrafter"/>
</dbReference>
<dbReference type="InterPro" id="IPR041739">
    <property type="entry name" value="G5K_ProB"/>
</dbReference>
<comment type="similarity">
    <text evidence="8">Belongs to the glutamate 5-kinase family.</text>
</comment>
<dbReference type="InterPro" id="IPR001057">
    <property type="entry name" value="Glu/AcGlu_kinase"/>
</dbReference>
<name>A0A4U7JFT6_9FIRM</name>
<feature type="binding site" evidence="8">
    <location>
        <position position="17"/>
    </location>
    <ligand>
        <name>ATP</name>
        <dbReference type="ChEBI" id="CHEBI:30616"/>
    </ligand>
</feature>
<dbReference type="GO" id="GO:0004349">
    <property type="term" value="F:glutamate 5-kinase activity"/>
    <property type="evidence" value="ECO:0007669"/>
    <property type="project" value="UniProtKB-UniRule"/>
</dbReference>
<feature type="binding site" evidence="8">
    <location>
        <position position="144"/>
    </location>
    <ligand>
        <name>substrate</name>
    </ligand>
</feature>
<feature type="domain" description="Aspartate/glutamate/uridylate kinase" evidence="9">
    <location>
        <begin position="12"/>
        <end position="248"/>
    </location>
</feature>
<dbReference type="InterPro" id="IPR011529">
    <property type="entry name" value="Glu_5kinase"/>
</dbReference>
<dbReference type="Gene3D" id="3.40.1160.10">
    <property type="entry name" value="Acetylglutamate kinase-like"/>
    <property type="match status" value="1"/>
</dbReference>
<dbReference type="InterPro" id="IPR005715">
    <property type="entry name" value="Glu_5kinase/COase_Synthase"/>
</dbReference>
<dbReference type="FunFam" id="3.40.1160.10:FF:000018">
    <property type="entry name" value="Glutamate 5-kinase"/>
    <property type="match status" value="1"/>
</dbReference>
<evidence type="ECO:0000256" key="6">
    <source>
        <dbReference type="ARBA" id="ARBA00022777"/>
    </source>
</evidence>
<dbReference type="HAMAP" id="MF_00456">
    <property type="entry name" value="ProB"/>
    <property type="match status" value="1"/>
</dbReference>
<keyword evidence="7 8" id="KW-0067">ATP-binding</keyword>
<dbReference type="RefSeq" id="WP_137697334.1">
    <property type="nucleotide sequence ID" value="NZ_CP061336.1"/>
</dbReference>
<evidence type="ECO:0000256" key="2">
    <source>
        <dbReference type="ARBA" id="ARBA00022605"/>
    </source>
</evidence>
<keyword evidence="3 8" id="KW-0641">Proline biosynthesis</keyword>
<keyword evidence="11" id="KW-1185">Reference proteome</keyword>
<dbReference type="EC" id="2.7.2.11" evidence="8"/>
<dbReference type="InterPro" id="IPR019797">
    <property type="entry name" value="Glutamate_5-kinase_CS"/>
</dbReference>
<evidence type="ECO:0000256" key="8">
    <source>
        <dbReference type="HAMAP-Rule" id="MF_00456"/>
    </source>
</evidence>
<dbReference type="PROSITE" id="PS00902">
    <property type="entry name" value="GLUTAMATE_5_KINASE"/>
    <property type="match status" value="1"/>
</dbReference>
<dbReference type="Proteomes" id="UP000306409">
    <property type="component" value="Chromosome"/>
</dbReference>
<feature type="binding site" evidence="8">
    <location>
        <position position="57"/>
    </location>
    <ligand>
        <name>substrate</name>
    </ligand>
</feature>
<dbReference type="PANTHER" id="PTHR43654:SF1">
    <property type="entry name" value="ISOPENTENYL PHOSPHATE KINASE"/>
    <property type="match status" value="1"/>
</dbReference>
<accession>A0A4U7JFT6</accession>
<evidence type="ECO:0000256" key="4">
    <source>
        <dbReference type="ARBA" id="ARBA00022679"/>
    </source>
</evidence>
<dbReference type="PRINTS" id="PR00474">
    <property type="entry name" value="GLU5KINASE"/>
</dbReference>
<evidence type="ECO:0000313" key="11">
    <source>
        <dbReference type="Proteomes" id="UP000306409"/>
    </source>
</evidence>
<dbReference type="PANTHER" id="PTHR43654">
    <property type="entry name" value="GLUTAMATE 5-KINASE"/>
    <property type="match status" value="1"/>
</dbReference>
<keyword evidence="6 8" id="KW-0418">Kinase</keyword>
<dbReference type="SUPFAM" id="SSF53633">
    <property type="entry name" value="Carbamate kinase-like"/>
    <property type="match status" value="1"/>
</dbReference>
<dbReference type="KEGG" id="rher:EHE19_017210"/>
<dbReference type="UniPathway" id="UPA00098">
    <property type="reaction ID" value="UER00359"/>
</dbReference>